<organism evidence="2 3">
    <name type="scientific">Uabimicrobium amorphum</name>
    <dbReference type="NCBI Taxonomy" id="2596890"/>
    <lineage>
        <taxon>Bacteria</taxon>
        <taxon>Pseudomonadati</taxon>
        <taxon>Planctomycetota</taxon>
        <taxon>Candidatus Uabimicrobiia</taxon>
        <taxon>Candidatus Uabimicrobiales</taxon>
        <taxon>Candidatus Uabimicrobiaceae</taxon>
        <taxon>Candidatus Uabimicrobium</taxon>
    </lineage>
</organism>
<accession>A0A5S9IID3</accession>
<evidence type="ECO:0000256" key="1">
    <source>
        <dbReference type="SAM" id="MobiDB-lite"/>
    </source>
</evidence>
<evidence type="ECO:0008006" key="4">
    <source>
        <dbReference type="Google" id="ProtNLM"/>
    </source>
</evidence>
<evidence type="ECO:0000313" key="2">
    <source>
        <dbReference type="EMBL" id="BBM82036.1"/>
    </source>
</evidence>
<gene>
    <name evidence="2" type="ORF">UABAM_00379</name>
</gene>
<protein>
    <recommendedName>
        <fullName evidence="4">DUF4194 domain-containing protein</fullName>
    </recommendedName>
</protein>
<proteinExistence type="predicted"/>
<reference evidence="2 3" key="1">
    <citation type="submission" date="2019-08" db="EMBL/GenBank/DDBJ databases">
        <title>Complete genome sequence of Candidatus Uab amorphum.</title>
        <authorList>
            <person name="Shiratori T."/>
            <person name="Suzuki S."/>
            <person name="Kakizawa Y."/>
            <person name="Ishida K."/>
        </authorList>
    </citation>
    <scope>NUCLEOTIDE SEQUENCE [LARGE SCALE GENOMIC DNA]</scope>
    <source>
        <strain evidence="2 3">SRT547</strain>
    </source>
</reference>
<dbReference type="RefSeq" id="WP_151966294.1">
    <property type="nucleotide sequence ID" value="NZ_AP019860.1"/>
</dbReference>
<evidence type="ECO:0000313" key="3">
    <source>
        <dbReference type="Proteomes" id="UP000326354"/>
    </source>
</evidence>
<dbReference type="EMBL" id="AP019860">
    <property type="protein sequence ID" value="BBM82036.1"/>
    <property type="molecule type" value="Genomic_DNA"/>
</dbReference>
<dbReference type="AlphaFoldDB" id="A0A5S9IID3"/>
<name>A0A5S9IID3_UABAM</name>
<feature type="region of interest" description="Disordered" evidence="1">
    <location>
        <begin position="116"/>
        <end position="150"/>
    </location>
</feature>
<dbReference type="OrthoDB" id="8772204at2"/>
<dbReference type="KEGG" id="uam:UABAM_00379"/>
<sequence>MNTTSNEAAIICARLLRQGYVHKSEFPQLELNDLLLTSVRDRLQDVGMELVMNSYSDFYAVKLTRDSQDTIEESNNLSLKSNEVAMLVILWSKLILPKRTQAQKALDEALAKKKAALENQSEEPEEPQEIPTVQQDFFQEQKKPRKKKKKDPNRIYVELSELYAEFGKQFGSKTSFKSTVSRLSNLKFIHMHNEIITEGVFLDLLIDGQQMGNEIKKSALAYKLAGVSDDAEWEEDIEEDLEGEDEFIDLADELVISEIQIKQDEES</sequence>
<keyword evidence="3" id="KW-1185">Reference proteome</keyword>
<dbReference type="Proteomes" id="UP000326354">
    <property type="component" value="Chromosome"/>
</dbReference>